<dbReference type="InterPro" id="IPR012338">
    <property type="entry name" value="Beta-lactam/transpept-like"/>
</dbReference>
<dbReference type="RefSeq" id="WP_110528101.1">
    <property type="nucleotide sequence ID" value="NZ_QKOE01000018.1"/>
</dbReference>
<dbReference type="InterPro" id="IPR001264">
    <property type="entry name" value="Glyco_trans_51"/>
</dbReference>
<dbReference type="PANTHER" id="PTHR32282:SF24">
    <property type="entry name" value="GLYCOSYL TRANSFERASE FAMILY 51 DOMAIN-CONTAINING PROTEIN"/>
    <property type="match status" value="1"/>
</dbReference>
<organism evidence="11 12">
    <name type="scientific">Parazoarcus communis SWub3 = DSM 12120</name>
    <dbReference type="NCBI Taxonomy" id="1121029"/>
    <lineage>
        <taxon>Bacteria</taxon>
        <taxon>Pseudomonadati</taxon>
        <taxon>Pseudomonadota</taxon>
        <taxon>Betaproteobacteria</taxon>
        <taxon>Rhodocyclales</taxon>
        <taxon>Zoogloeaceae</taxon>
        <taxon>Parazoarcus</taxon>
    </lineage>
</organism>
<reference evidence="11 12" key="1">
    <citation type="submission" date="2018-06" db="EMBL/GenBank/DDBJ databases">
        <title>Azoarcus communis strain SWub3 genome.</title>
        <authorList>
            <person name="Zorraquino Salvo V."/>
            <person name="Toubiana D."/>
            <person name="Blumwald E."/>
        </authorList>
    </citation>
    <scope>NUCLEOTIDE SEQUENCE [LARGE SCALE GENOMIC DNA]</scope>
    <source>
        <strain evidence="11 12">SWub3</strain>
    </source>
</reference>
<dbReference type="SUPFAM" id="SSF53955">
    <property type="entry name" value="Lysozyme-like"/>
    <property type="match status" value="1"/>
</dbReference>
<evidence type="ECO:0000256" key="9">
    <source>
        <dbReference type="SAM" id="Phobius"/>
    </source>
</evidence>
<dbReference type="GO" id="GO:0009252">
    <property type="term" value="P:peptidoglycan biosynthetic process"/>
    <property type="evidence" value="ECO:0007669"/>
    <property type="project" value="TreeGrafter"/>
</dbReference>
<feature type="transmembrane region" description="Helical" evidence="9">
    <location>
        <begin position="20"/>
        <end position="37"/>
    </location>
</feature>
<dbReference type="Gene3D" id="1.10.3810.10">
    <property type="entry name" value="Biosynthetic peptidoglycan transglycosylase-like"/>
    <property type="match status" value="1"/>
</dbReference>
<dbReference type="GO" id="GO:0030288">
    <property type="term" value="C:outer membrane-bounded periplasmic space"/>
    <property type="evidence" value="ECO:0007669"/>
    <property type="project" value="TreeGrafter"/>
</dbReference>
<evidence type="ECO:0000256" key="7">
    <source>
        <dbReference type="ARBA" id="ARBA00044770"/>
    </source>
</evidence>
<keyword evidence="3" id="KW-0645">Protease</keyword>
<proteinExistence type="predicted"/>
<keyword evidence="2" id="KW-0121">Carboxypeptidase</keyword>
<dbReference type="InterPro" id="IPR036950">
    <property type="entry name" value="PBP_transglycosylase"/>
</dbReference>
<keyword evidence="12" id="KW-1185">Reference proteome</keyword>
<evidence type="ECO:0000313" key="12">
    <source>
        <dbReference type="Proteomes" id="UP000248259"/>
    </source>
</evidence>
<dbReference type="PANTHER" id="PTHR32282">
    <property type="entry name" value="BINDING PROTEIN TRANSPEPTIDASE, PUTATIVE-RELATED"/>
    <property type="match status" value="1"/>
</dbReference>
<evidence type="ECO:0000256" key="5">
    <source>
        <dbReference type="ARBA" id="ARBA00022679"/>
    </source>
</evidence>
<evidence type="ECO:0000256" key="3">
    <source>
        <dbReference type="ARBA" id="ARBA00022670"/>
    </source>
</evidence>
<evidence type="ECO:0000313" key="11">
    <source>
        <dbReference type="EMBL" id="PZA15006.1"/>
    </source>
</evidence>
<comment type="caution">
    <text evidence="11">The sequence shown here is derived from an EMBL/GenBank/DDBJ whole genome shotgun (WGS) entry which is preliminary data.</text>
</comment>
<keyword evidence="9" id="KW-0472">Membrane</keyword>
<dbReference type="Proteomes" id="UP000248259">
    <property type="component" value="Unassembled WGS sequence"/>
</dbReference>
<evidence type="ECO:0000256" key="1">
    <source>
        <dbReference type="ARBA" id="ARBA00004752"/>
    </source>
</evidence>
<evidence type="ECO:0000256" key="4">
    <source>
        <dbReference type="ARBA" id="ARBA00022676"/>
    </source>
</evidence>
<dbReference type="InterPro" id="IPR050396">
    <property type="entry name" value="Glycosyltr_51/Transpeptidase"/>
</dbReference>
<evidence type="ECO:0000259" key="10">
    <source>
        <dbReference type="Pfam" id="PF00912"/>
    </source>
</evidence>
<keyword evidence="5 11" id="KW-0808">Transferase</keyword>
<name>A0A323UUU2_9RHOO</name>
<dbReference type="InterPro" id="IPR023346">
    <property type="entry name" value="Lysozyme-like_dom_sf"/>
</dbReference>
<dbReference type="AlphaFoldDB" id="A0A323UUU2"/>
<evidence type="ECO:0000256" key="2">
    <source>
        <dbReference type="ARBA" id="ARBA00022645"/>
    </source>
</evidence>
<dbReference type="Pfam" id="PF00912">
    <property type="entry name" value="Transgly"/>
    <property type="match status" value="1"/>
</dbReference>
<sequence>MEGVQRSNSTPARKIRLRWFLLPLALAAIVAAAAWVLDEIEHSHFQAAHLNRIASEASFSLEPGRGALLHAPTGPYDTRFGYNQIPAFIERLLQRGYTVTHQARPSARLLALSDLGLFPVYREKNQGGLELLDCRDQRLQVSRFPERIYARFEEVPQLLVDSLLFIENRELLAADRPYRNPAVEWNRFARAALDQLIGLVRPDHSKPGGSTLATQIEKYRHSPDGRTGSREEKLRQMATASVRAYLDGEQNFTARQRIVTDYLNTVPLSAKSGFGEVNGLGDGLWAWYGRDFAEVNRLLADTPPVTTGAPAPETDLAERALAYKQALSLMIAQRRPSFYLAGNARSLGSLTDSHLRLLAQAGLIQPALRDAALAQTLTLRDGPALPPQSDFVTRKASNSLRTHLSGQLGVPRFYDLDRLDLSVTSTLHGQVQSAVGTLLREIADPVRANQLGLVGGRMFAPGQDPSRVLFSFTLYERSGNSNLLRIQTDSYDQPFDINEGAKLDLGSTAKLRTLVNYLEVIAELHQYYGALDLEQLRQTPRPRNNPLAAWALDYLSNTDERSLGAMLDAAMERNYSASPAEQFFTGGGLHRFNNFNRDDDNKVMSVKVAFRHSVNLVFIRMMRDIVRHTIAQNPAAADIFEDPDDPRRREYLERFADREGQVFLNGFFRKYQGRQGLAALDHLLDGLRLTPRRLAVILRSVLPEADEAQFATLMRDRLPEGRQLGDAELSNLYTRFGRDRFGLPDRGYLAGVHPLELWLVEFLQAHPGATRSQVVSASVDERREVYTWLFRTRHRNAQDVRIRSLLEVEAFIDIARRWHRLGYPFETLTPSYASSIGSSADRPAALSELVGILLNDGKRLPIQRIESLHFAADTPYETRLARLPGTPEQVLPPELARVAREALIDVANAGTARRLAGAFVDPTGKPITVGGKTGTGDHRYDVYGRGGQLVSSRVVTRSATLVFMIGDRFFGTLTAYVGEPHAASYQFTSGLAVQLLARGIAPLLQPLLHEDAAKACKPAADAEAAS</sequence>
<feature type="domain" description="Glycosyl transferase family 51" evidence="10">
    <location>
        <begin position="146"/>
        <end position="339"/>
    </location>
</feature>
<dbReference type="SUPFAM" id="SSF56601">
    <property type="entry name" value="beta-lactamase/transpeptidase-like"/>
    <property type="match status" value="1"/>
</dbReference>
<comment type="catalytic activity">
    <reaction evidence="8">
        <text>[GlcNAc-(1-&gt;4)-Mur2Ac(oyl-L-Ala-gamma-D-Glu-L-Lys-D-Ala-D-Ala)](n)-di-trans,octa-cis-undecaprenyl diphosphate + beta-D-GlcNAc-(1-&gt;4)-Mur2Ac(oyl-L-Ala-gamma-D-Glu-L-Lys-D-Ala-D-Ala)-di-trans,octa-cis-undecaprenyl diphosphate = [GlcNAc-(1-&gt;4)-Mur2Ac(oyl-L-Ala-gamma-D-Glu-L-Lys-D-Ala-D-Ala)](n+1)-di-trans,octa-cis-undecaprenyl diphosphate + di-trans,octa-cis-undecaprenyl diphosphate + H(+)</text>
        <dbReference type="Rhea" id="RHEA:23708"/>
        <dbReference type="Rhea" id="RHEA-COMP:9602"/>
        <dbReference type="Rhea" id="RHEA-COMP:9603"/>
        <dbReference type="ChEBI" id="CHEBI:15378"/>
        <dbReference type="ChEBI" id="CHEBI:58405"/>
        <dbReference type="ChEBI" id="CHEBI:60033"/>
        <dbReference type="ChEBI" id="CHEBI:78435"/>
        <dbReference type="EC" id="2.4.99.28"/>
    </reaction>
</comment>
<dbReference type="GO" id="GO:0008955">
    <property type="term" value="F:peptidoglycan glycosyltransferase activity"/>
    <property type="evidence" value="ECO:0007669"/>
    <property type="project" value="UniProtKB-EC"/>
</dbReference>
<keyword evidence="9" id="KW-0812">Transmembrane</keyword>
<comment type="pathway">
    <text evidence="1">Cell wall biogenesis; peptidoglycan biosynthesis.</text>
</comment>
<gene>
    <name evidence="11" type="ORF">DNK49_18580</name>
</gene>
<keyword evidence="6" id="KW-0511">Multifunctional enzyme</keyword>
<keyword evidence="3" id="KW-0378">Hydrolase</keyword>
<protein>
    <recommendedName>
        <fullName evidence="7">peptidoglycan glycosyltransferase</fullName>
        <ecNumber evidence="7">2.4.99.28</ecNumber>
    </recommendedName>
</protein>
<evidence type="ECO:0000256" key="6">
    <source>
        <dbReference type="ARBA" id="ARBA00023268"/>
    </source>
</evidence>
<keyword evidence="9" id="KW-1133">Transmembrane helix</keyword>
<dbReference type="Gene3D" id="3.40.710.10">
    <property type="entry name" value="DD-peptidase/beta-lactamase superfamily"/>
    <property type="match status" value="1"/>
</dbReference>
<dbReference type="OrthoDB" id="8552189at2"/>
<keyword evidence="4" id="KW-0328">Glycosyltransferase</keyword>
<dbReference type="GO" id="GO:0006508">
    <property type="term" value="P:proteolysis"/>
    <property type="evidence" value="ECO:0007669"/>
    <property type="project" value="UniProtKB-KW"/>
</dbReference>
<dbReference type="EMBL" id="QKOE01000018">
    <property type="protein sequence ID" value="PZA15006.1"/>
    <property type="molecule type" value="Genomic_DNA"/>
</dbReference>
<evidence type="ECO:0000256" key="8">
    <source>
        <dbReference type="ARBA" id="ARBA00049902"/>
    </source>
</evidence>
<accession>A0A323UUU2</accession>
<dbReference type="EC" id="2.4.99.28" evidence="7"/>
<dbReference type="GO" id="GO:0004180">
    <property type="term" value="F:carboxypeptidase activity"/>
    <property type="evidence" value="ECO:0007669"/>
    <property type="project" value="UniProtKB-KW"/>
</dbReference>